<organism evidence="2 3">
    <name type="scientific">Corallococcus soli</name>
    <dbReference type="NCBI Taxonomy" id="2710757"/>
    <lineage>
        <taxon>Bacteria</taxon>
        <taxon>Pseudomonadati</taxon>
        <taxon>Myxococcota</taxon>
        <taxon>Myxococcia</taxon>
        <taxon>Myxococcales</taxon>
        <taxon>Cystobacterineae</taxon>
        <taxon>Myxococcaceae</taxon>
        <taxon>Corallococcus</taxon>
    </lineage>
</organism>
<gene>
    <name evidence="2" type="ORF">G4177_06725</name>
</gene>
<reference evidence="2 3" key="1">
    <citation type="submission" date="2020-02" db="EMBL/GenBank/DDBJ databases">
        <authorList>
            <person name="Babadi Z.K."/>
            <person name="Risdian C."/>
            <person name="Ebrahimipour G.H."/>
            <person name="Wink J."/>
        </authorList>
    </citation>
    <scope>NUCLEOTIDE SEQUENCE [LARGE SCALE GENOMIC DNA]</scope>
    <source>
        <strain evidence="2 3">ZKHCc1 1396</strain>
    </source>
</reference>
<protein>
    <submittedName>
        <fullName evidence="2">Uncharacterized protein</fullName>
    </submittedName>
</protein>
<evidence type="ECO:0000256" key="1">
    <source>
        <dbReference type="SAM" id="SignalP"/>
    </source>
</evidence>
<sequence length="109" mass="11506">MRRTTLRAVLAVATVAGLAVSSGAAFASSAIDWELGLTFYGDNFTTPLANYPTPDDGCHPFPATADALVGWSNFENVVAYTTDDCSGLPTALGTLRTFRPGKYASFTAY</sequence>
<name>A0ABR9PIV2_9BACT</name>
<evidence type="ECO:0000313" key="2">
    <source>
        <dbReference type="EMBL" id="MBE4747873.1"/>
    </source>
</evidence>
<accession>A0ABR9PIV2</accession>
<proteinExistence type="predicted"/>
<feature type="chain" id="PRO_5045441910" evidence="1">
    <location>
        <begin position="28"/>
        <end position="109"/>
    </location>
</feature>
<dbReference type="Proteomes" id="UP001516472">
    <property type="component" value="Unassembled WGS sequence"/>
</dbReference>
<keyword evidence="1" id="KW-0732">Signal</keyword>
<keyword evidence="3" id="KW-1185">Reference proteome</keyword>
<evidence type="ECO:0000313" key="3">
    <source>
        <dbReference type="Proteomes" id="UP001516472"/>
    </source>
</evidence>
<feature type="signal peptide" evidence="1">
    <location>
        <begin position="1"/>
        <end position="27"/>
    </location>
</feature>
<dbReference type="EMBL" id="JAAIYO010000001">
    <property type="protein sequence ID" value="MBE4747873.1"/>
    <property type="molecule type" value="Genomic_DNA"/>
</dbReference>
<comment type="caution">
    <text evidence="2">The sequence shown here is derived from an EMBL/GenBank/DDBJ whole genome shotgun (WGS) entry which is preliminary data.</text>
</comment>
<dbReference type="RefSeq" id="WP_193347224.1">
    <property type="nucleotide sequence ID" value="NZ_CBCSIP010000003.1"/>
</dbReference>